<evidence type="ECO:0000313" key="2">
    <source>
        <dbReference type="Proteomes" id="UP000032744"/>
    </source>
</evidence>
<dbReference type="KEGG" id="sauy:SAI8T7_1007910"/>
<dbReference type="KEGG" id="sauk:SAI3T3_1007910"/>
<dbReference type="KEGG" id="saut:SAI1T1_2007900"/>
<dbReference type="AlphaFoldDB" id="A0A7U7EY22"/>
<accession>A0A7U7EY22</accession>
<sequence>MSLAICVKIMLYTLIGSGKMIQIKGAVKFPITLDSTTWIFDDRKVSIEDLEKGVFDGSKPIDFEDNHEWNRAILEGQTNPPTLNSEIKYKKRAMLEGSFVINMTPFFKHSEPHDSATTIRLSNEHDHLDIPIDLLPYLFFQFAKDGKRLYSDNGVDSFIYNQEDGYSYRINHVTHIEVI</sequence>
<dbReference type="KEGG" id="saux:SAI6T6_1007880"/>
<proteinExistence type="predicted"/>
<protein>
    <submittedName>
        <fullName evidence="1">Uncharacterized protein</fullName>
    </submittedName>
</protein>
<dbReference type="KEGG" id="sauw:SAI5S5_1007870"/>
<dbReference type="Proteomes" id="UP000032744">
    <property type="component" value="Chromosome"/>
</dbReference>
<name>A0A7U7EY22_STAAU</name>
<dbReference type="KEGG" id="sauv:SAI7S6_1007910"/>
<dbReference type="KEGG" id="sauq:SAI4T8_1007900"/>
<organism evidence="1 2">
    <name type="scientific">Staphylococcus aureus subsp. aureus ST228</name>
    <dbReference type="NCBI Taxonomy" id="1074919"/>
    <lineage>
        <taxon>Bacteria</taxon>
        <taxon>Bacillati</taxon>
        <taxon>Bacillota</taxon>
        <taxon>Bacilli</taxon>
        <taxon>Bacillales</taxon>
        <taxon>Staphylococcaceae</taxon>
        <taxon>Staphylococcus</taxon>
    </lineage>
</organism>
<evidence type="ECO:0000313" key="1">
    <source>
        <dbReference type="EMBL" id="CCJ22538.1"/>
    </source>
</evidence>
<dbReference type="KEGG" id="sauj:SAI2T2_1007920"/>
<gene>
    <name evidence="1" type="ORF">SAI7S6_1007910</name>
</gene>
<reference evidence="1 2" key="1">
    <citation type="journal article" date="2012" name="PLoS ONE">
        <title>Short term evolution of a highly transmissible methicillin-resistant Staphylococcus aureus clone (ST228) in a tertiary care hospital.</title>
        <authorList>
            <person name="Vogel V."/>
            <person name="Falquet L."/>
            <person name="Calderon-Copete S.P."/>
            <person name="Basset P."/>
            <person name="Blanc D.S."/>
        </authorList>
    </citation>
    <scope>NUCLEOTIDE SEQUENCE [LARGE SCALE GENOMIC DNA]</scope>
    <source>
        <strain evidence="2">ST228/18412</strain>
    </source>
</reference>
<dbReference type="EMBL" id="HE579071">
    <property type="protein sequence ID" value="CCJ22538.1"/>
    <property type="molecule type" value="Genomic_DNA"/>
</dbReference>